<protein>
    <submittedName>
        <fullName evidence="1">Uncharacterized protein</fullName>
    </submittedName>
</protein>
<keyword evidence="2" id="KW-1185">Reference proteome</keyword>
<sequence>MAYSHHTDNGTADVDDLSSNKLQFYEMSINLAWRMDEQKEPVAFPLAFYHIEWIVKPSRVACGERSTILIDAPWSSRSFNGFVWPFYFEGLCPSMIQSHLGRETDGYEMHPDSRVIHVKRDFDVQEIRDSRCANTHLGLNVSEASGINSINKAGNGSGTSVVD</sequence>
<evidence type="ECO:0000313" key="1">
    <source>
        <dbReference type="EMBL" id="PVH91381.1"/>
    </source>
</evidence>
<name>A0A2V1D066_9PLEO</name>
<dbReference type="AlphaFoldDB" id="A0A2V1D066"/>
<organism evidence="1 2">
    <name type="scientific">Periconia macrospinosa</name>
    <dbReference type="NCBI Taxonomy" id="97972"/>
    <lineage>
        <taxon>Eukaryota</taxon>
        <taxon>Fungi</taxon>
        <taxon>Dikarya</taxon>
        <taxon>Ascomycota</taxon>
        <taxon>Pezizomycotina</taxon>
        <taxon>Dothideomycetes</taxon>
        <taxon>Pleosporomycetidae</taxon>
        <taxon>Pleosporales</taxon>
        <taxon>Massarineae</taxon>
        <taxon>Periconiaceae</taxon>
        <taxon>Periconia</taxon>
    </lineage>
</organism>
<reference evidence="1 2" key="1">
    <citation type="journal article" date="2018" name="Sci. Rep.">
        <title>Comparative genomics provides insights into the lifestyle and reveals functional heterogeneity of dark septate endophytic fungi.</title>
        <authorList>
            <person name="Knapp D.G."/>
            <person name="Nemeth J.B."/>
            <person name="Barry K."/>
            <person name="Hainaut M."/>
            <person name="Henrissat B."/>
            <person name="Johnson J."/>
            <person name="Kuo A."/>
            <person name="Lim J.H.P."/>
            <person name="Lipzen A."/>
            <person name="Nolan M."/>
            <person name="Ohm R.A."/>
            <person name="Tamas L."/>
            <person name="Grigoriev I.V."/>
            <person name="Spatafora J.W."/>
            <person name="Nagy L.G."/>
            <person name="Kovacs G.M."/>
        </authorList>
    </citation>
    <scope>NUCLEOTIDE SEQUENCE [LARGE SCALE GENOMIC DNA]</scope>
    <source>
        <strain evidence="1 2">DSE2036</strain>
    </source>
</reference>
<gene>
    <name evidence="1" type="ORF">DM02DRAFT_636155</name>
</gene>
<proteinExistence type="predicted"/>
<dbReference type="Proteomes" id="UP000244855">
    <property type="component" value="Unassembled WGS sequence"/>
</dbReference>
<dbReference type="EMBL" id="KZ805878">
    <property type="protein sequence ID" value="PVH91381.1"/>
    <property type="molecule type" value="Genomic_DNA"/>
</dbReference>
<evidence type="ECO:0000313" key="2">
    <source>
        <dbReference type="Proteomes" id="UP000244855"/>
    </source>
</evidence>
<accession>A0A2V1D066</accession>